<evidence type="ECO:0000256" key="7">
    <source>
        <dbReference type="PIRNR" id="PIRNR005539"/>
    </source>
</evidence>
<comment type="similarity">
    <text evidence="2 7">Belongs to the peptidase S33 family.</text>
</comment>
<dbReference type="NCBIfam" id="TIGR01250">
    <property type="entry name" value="pro_imino_pep_2"/>
    <property type="match status" value="1"/>
</dbReference>
<feature type="active site" description="Proton donor" evidence="8">
    <location>
        <position position="259"/>
    </location>
</feature>
<dbReference type="InterPro" id="IPR000073">
    <property type="entry name" value="AB_hydrolase_1"/>
</dbReference>
<feature type="active site" evidence="8">
    <location>
        <position position="232"/>
    </location>
</feature>
<name>A0A7G3U6K8_STRT9</name>
<evidence type="ECO:0000259" key="9">
    <source>
        <dbReference type="Pfam" id="PF00561"/>
    </source>
</evidence>
<evidence type="ECO:0000313" key="10">
    <source>
        <dbReference type="EMBL" id="QKM65916.1"/>
    </source>
</evidence>
<dbReference type="EC" id="3.4.11.5" evidence="3"/>
<dbReference type="InterPro" id="IPR002410">
    <property type="entry name" value="Peptidase_S33"/>
</dbReference>
<dbReference type="GO" id="GO:0016020">
    <property type="term" value="C:membrane"/>
    <property type="evidence" value="ECO:0007669"/>
    <property type="project" value="TreeGrafter"/>
</dbReference>
<organism evidence="10 11">
    <name type="scientific">Streptomyces tsukubensis (strain DSM 42081 / NBRC 108919 / NRRL 18488 / 9993)</name>
    <dbReference type="NCBI Taxonomy" id="1114943"/>
    <lineage>
        <taxon>Bacteria</taxon>
        <taxon>Bacillati</taxon>
        <taxon>Actinomycetota</taxon>
        <taxon>Actinomycetes</taxon>
        <taxon>Kitasatosporales</taxon>
        <taxon>Streptomycetaceae</taxon>
        <taxon>Streptomyces</taxon>
    </lineage>
</organism>
<gene>
    <name evidence="10" type="ORF">STSU_000840</name>
</gene>
<dbReference type="EMBL" id="CP029159">
    <property type="protein sequence ID" value="QKM65916.1"/>
    <property type="molecule type" value="Genomic_DNA"/>
</dbReference>
<evidence type="ECO:0000256" key="6">
    <source>
        <dbReference type="ARBA" id="ARBA00029605"/>
    </source>
</evidence>
<reference evidence="10 11" key="1">
    <citation type="journal article" date="2012" name="J. Bacteriol.">
        <title>Draft genome of Streptomyces tsukubaensis NRRL 18488, the producer of the clinically important immunosuppressant tacrolimus (FK506).</title>
        <authorList>
            <person name="Barreiro C."/>
            <person name="Prieto C."/>
            <person name="Sola-Landa A."/>
            <person name="Solera E."/>
            <person name="Martinez-Castro M."/>
            <person name="Perez-Redondo R."/>
            <person name="Garcia-Estrada C."/>
            <person name="Aparicio J.F."/>
            <person name="Fernandez-Martinez L.T."/>
            <person name="Santos-Aberturas J."/>
            <person name="Salehi-Najafabadi Z."/>
            <person name="Rodriguez-Garcia A."/>
            <person name="Tauch A."/>
            <person name="Martin J.F."/>
        </authorList>
    </citation>
    <scope>NUCLEOTIDE SEQUENCE [LARGE SCALE GENOMIC DNA]</scope>
    <source>
        <strain evidence="11">DSM 42081 / NBRC 108919 / NRRL 18488 / 9993</strain>
    </source>
</reference>
<evidence type="ECO:0000256" key="8">
    <source>
        <dbReference type="PIRSR" id="PIRSR005539-1"/>
    </source>
</evidence>
<feature type="active site" description="Nucleophile" evidence="8">
    <location>
        <position position="92"/>
    </location>
</feature>
<dbReference type="InterPro" id="IPR050266">
    <property type="entry name" value="AB_hydrolase_sf"/>
</dbReference>
<keyword evidence="11" id="KW-1185">Reference proteome</keyword>
<protein>
    <recommendedName>
        <fullName evidence="4">Proline iminopeptidase</fullName>
        <ecNumber evidence="3">3.4.11.5</ecNumber>
    </recommendedName>
    <alternativeName>
        <fullName evidence="6">Prolyl aminopeptidase</fullName>
    </alternativeName>
</protein>
<evidence type="ECO:0000256" key="3">
    <source>
        <dbReference type="ARBA" id="ARBA00012568"/>
    </source>
</evidence>
<evidence type="ECO:0000256" key="2">
    <source>
        <dbReference type="ARBA" id="ARBA00010088"/>
    </source>
</evidence>
<evidence type="ECO:0000256" key="1">
    <source>
        <dbReference type="ARBA" id="ARBA00001585"/>
    </source>
</evidence>
<dbReference type="GO" id="GO:0006508">
    <property type="term" value="P:proteolysis"/>
    <property type="evidence" value="ECO:0007669"/>
    <property type="project" value="InterPro"/>
</dbReference>
<dbReference type="PIRSF" id="PIRSF005539">
    <property type="entry name" value="Pept_S33_TRI_F1"/>
    <property type="match status" value="1"/>
</dbReference>
<dbReference type="PANTHER" id="PTHR43798:SF33">
    <property type="entry name" value="HYDROLASE, PUTATIVE (AFU_ORTHOLOGUE AFUA_2G14860)-RELATED"/>
    <property type="match status" value="1"/>
</dbReference>
<dbReference type="PANTHER" id="PTHR43798">
    <property type="entry name" value="MONOACYLGLYCEROL LIPASE"/>
    <property type="match status" value="1"/>
</dbReference>
<dbReference type="InterPro" id="IPR005945">
    <property type="entry name" value="Pro_imino_pep"/>
</dbReference>
<dbReference type="Proteomes" id="UP000005940">
    <property type="component" value="Chromosome"/>
</dbReference>
<evidence type="ECO:0000256" key="4">
    <source>
        <dbReference type="ARBA" id="ARBA00021843"/>
    </source>
</evidence>
<comment type="catalytic activity">
    <reaction evidence="1">
        <text>Release of N-terminal proline from a peptide.</text>
        <dbReference type="EC" id="3.4.11.5"/>
    </reaction>
</comment>
<evidence type="ECO:0000313" key="11">
    <source>
        <dbReference type="Proteomes" id="UP000005940"/>
    </source>
</evidence>
<dbReference type="Gene3D" id="3.40.50.1820">
    <property type="entry name" value="alpha/beta hydrolase"/>
    <property type="match status" value="1"/>
</dbReference>
<dbReference type="Pfam" id="PF00561">
    <property type="entry name" value="Abhydrolase_1"/>
    <property type="match status" value="1"/>
</dbReference>
<dbReference type="SUPFAM" id="SSF53474">
    <property type="entry name" value="alpha/beta-Hydrolases"/>
    <property type="match status" value="1"/>
</dbReference>
<keyword evidence="5 7" id="KW-0378">Hydrolase</keyword>
<dbReference type="PRINTS" id="PR00793">
    <property type="entry name" value="PROAMNOPTASE"/>
</dbReference>
<proteinExistence type="inferred from homology"/>
<dbReference type="GO" id="GO:0004177">
    <property type="term" value="F:aminopeptidase activity"/>
    <property type="evidence" value="ECO:0007669"/>
    <property type="project" value="UniProtKB-EC"/>
</dbReference>
<sequence>MGVGGLGFGGGGSVLVVVHGGPGATHDYLLPLSVFASWGVRVVHYDQLGGGGSSRVPGVGAGFWSPELFLEELDNLLAGLGVDSDYVLFGQSWGGMLAAVHAARRPAGLRGLVIANAPVSYPLWRAEMEVLRAELPPGVDEVLRRHEAAGTTDGEEYQAAMGVFYGRHFCRLDPYPGPLMATFLEMHSNPVVYHAMNGPNEFTVTGSLRDWSVRDVLPDIEVPTLVISGRYDEATPAAVRPFRELIPCSGWTVFEDSSHVPHLEEPDRFVRVLGGFLDSVGATARDFSR</sequence>
<dbReference type="AlphaFoldDB" id="A0A7G3U6K8"/>
<evidence type="ECO:0000256" key="5">
    <source>
        <dbReference type="ARBA" id="ARBA00022801"/>
    </source>
</evidence>
<dbReference type="InterPro" id="IPR029058">
    <property type="entry name" value="AB_hydrolase_fold"/>
</dbReference>
<accession>A0A7G3U6K8</accession>
<feature type="domain" description="AB hydrolase-1" evidence="9">
    <location>
        <begin position="14"/>
        <end position="266"/>
    </location>
</feature>